<dbReference type="PROSITE" id="PS50893">
    <property type="entry name" value="ABC_TRANSPORTER_2"/>
    <property type="match status" value="1"/>
</dbReference>
<proteinExistence type="inferred from homology"/>
<feature type="transmembrane region" description="Helical" evidence="9">
    <location>
        <begin position="882"/>
        <end position="900"/>
    </location>
</feature>
<keyword evidence="5" id="KW-0547">Nucleotide-binding</keyword>
<evidence type="ECO:0000256" key="8">
    <source>
        <dbReference type="ARBA" id="ARBA00023136"/>
    </source>
</evidence>
<feature type="transmembrane region" description="Helical" evidence="9">
    <location>
        <begin position="933"/>
        <end position="951"/>
    </location>
</feature>
<dbReference type="EMBL" id="LGRX02001384">
    <property type="protein sequence ID" value="KAK3286233.1"/>
    <property type="molecule type" value="Genomic_DNA"/>
</dbReference>
<dbReference type="InterPro" id="IPR027417">
    <property type="entry name" value="P-loop_NTPase"/>
</dbReference>
<dbReference type="PANTHER" id="PTHR48041">
    <property type="entry name" value="ABC TRANSPORTER G FAMILY MEMBER 28"/>
    <property type="match status" value="1"/>
</dbReference>
<dbReference type="PROSITE" id="PS00211">
    <property type="entry name" value="ABC_TRANSPORTER_1"/>
    <property type="match status" value="1"/>
</dbReference>
<evidence type="ECO:0000313" key="12">
    <source>
        <dbReference type="Proteomes" id="UP001190700"/>
    </source>
</evidence>
<keyword evidence="12" id="KW-1185">Reference proteome</keyword>
<accession>A0AAE0LIA9</accession>
<evidence type="ECO:0000256" key="4">
    <source>
        <dbReference type="ARBA" id="ARBA00022692"/>
    </source>
</evidence>
<dbReference type="PANTHER" id="PTHR48041:SF91">
    <property type="entry name" value="ABC TRANSPORTER G FAMILY MEMBER 28"/>
    <property type="match status" value="1"/>
</dbReference>
<protein>
    <recommendedName>
        <fullName evidence="10">ABC transporter domain-containing protein</fullName>
    </recommendedName>
</protein>
<comment type="caution">
    <text evidence="11">The sequence shown here is derived from an EMBL/GenBank/DDBJ whole genome shotgun (WGS) entry which is preliminary data.</text>
</comment>
<evidence type="ECO:0000313" key="11">
    <source>
        <dbReference type="EMBL" id="KAK3286233.1"/>
    </source>
</evidence>
<feature type="transmembrane region" description="Helical" evidence="9">
    <location>
        <begin position="957"/>
        <end position="977"/>
    </location>
</feature>
<keyword evidence="6" id="KW-0067">ATP-binding</keyword>
<evidence type="ECO:0000259" key="10">
    <source>
        <dbReference type="PROSITE" id="PS50893"/>
    </source>
</evidence>
<dbReference type="FunFam" id="3.40.50.300:FF:000367">
    <property type="entry name" value="ABC transporter G family member 24"/>
    <property type="match status" value="1"/>
</dbReference>
<feature type="transmembrane region" description="Helical" evidence="9">
    <location>
        <begin position="1078"/>
        <end position="1099"/>
    </location>
</feature>
<gene>
    <name evidence="11" type="ORF">CYMTET_6201</name>
</gene>
<feature type="domain" description="ABC transporter" evidence="10">
    <location>
        <begin position="499"/>
        <end position="742"/>
    </location>
</feature>
<dbReference type="SUPFAM" id="SSF52540">
    <property type="entry name" value="P-loop containing nucleoside triphosphate hydrolases"/>
    <property type="match status" value="1"/>
</dbReference>
<name>A0AAE0LIA9_9CHLO</name>
<sequence length="1132" mass="125084">MKPPSEVTLNPEGVPCAHEDKGRAVMPKKRKCHCCNENCCCNTCCCCTCSCFCFFKYSILSTLTLISFFTVYWRWAVYDELTLNLEHSTDNWEGYIEYEEMVKDDFHLTKDFNETEFILQFNGTGDTVSTELIDNHCGKEMLVDLFHGRIDEEHCGTLGKGYISCLPGYYSKRLSATNDTESDWENLVDAVNSTNATVESVADVLQKLESADVYGPIEACPAGFFCPENFVCIIICALGSFCPQSQSSDQALIAINGTRDAPVMINPTRADFALGSVDCLYPDGVDSDQSALVSASSEIQSTVLCPGSRFQYLCPAGRYCPNSVRNEVCPEEEFCRKGVSKSETCNLLMDCNDVNNEAPSFSAYWFVCIAFLLAAVVIIKSTAPFVSDFLVDMQISKVLAATGNGDKKAAEAEAEQSNLELHLTKKHFVSNLMVVLIKLRPFARAEAELKRLANAIQNIGTLAAVKKPGDRQTRLPLKSIKELQDVSLFSEKLETRMDVAFQDLGLVLNSTGRCVLDAVTGSFLSGDVTAIMGPSGSGKTTFLNTLAGRASYGQAIGRVRINGQEGATIQDFSYFCGFVPQDDIMLPEITVYETLLLYASLRLPKQSTHADISRVVMEVVEVLGLLRVVDSVIGDATTRGISGGQKKRVNIGIEMVSLPSVLFLDEPTSGLDSTTSYTCVRALSDIAQKGVNVALVVHQPSYQLFQLLSHVLFLGFGGRTVYLGRTANALEYFEACGFECPALWNPADFLMDIIACNVNRPDGGEVTLDDLCGMWEKYACTPSNFDTQTRKESIPLSDNEPESDAVALGRALPLQDLLEAASKYEAPSFLMSTWLFLMRAWLQYVKQPWQIVTDLLLHMGAGIVVGALYSNVEFKKLQEMNFIYTFALGLTIGMSSLRVFGAERVVFWREAAPGAGMNLNRKAYFVAKNFAELPRLLALCAMLASFFFPMSSPRCPLSIHLLIILSGAYYVSGWAYLISIQLDEKGAQLGMVVVVLVFSMFSGVTPSLQEIDDNKGIGPMLAWLSYARWCIESLYINETERMDDAWRMPPTFLKSSRDSVLAGLFASSYTETVTELNVLVNFIFGTIVRVLAYYSLFLCNRNKMGQTSFKDIFQTIVYDFLAKIYGCARSVQ</sequence>
<dbReference type="GO" id="GO:0005524">
    <property type="term" value="F:ATP binding"/>
    <property type="evidence" value="ECO:0007669"/>
    <property type="project" value="UniProtKB-KW"/>
</dbReference>
<comment type="similarity">
    <text evidence="2">Belongs to the ABC transporter superfamily. ABCG family. Eye pigment precursor importer (TC 3.A.1.204) subfamily.</text>
</comment>
<reference evidence="11 12" key="1">
    <citation type="journal article" date="2015" name="Genome Biol. Evol.">
        <title>Comparative Genomics of a Bacterivorous Green Alga Reveals Evolutionary Causalities and Consequences of Phago-Mixotrophic Mode of Nutrition.</title>
        <authorList>
            <person name="Burns J.A."/>
            <person name="Paasch A."/>
            <person name="Narechania A."/>
            <person name="Kim E."/>
        </authorList>
    </citation>
    <scope>NUCLEOTIDE SEQUENCE [LARGE SCALE GENOMIC DNA]</scope>
    <source>
        <strain evidence="11 12">PLY_AMNH</strain>
    </source>
</reference>
<dbReference type="GO" id="GO:0140359">
    <property type="term" value="F:ABC-type transporter activity"/>
    <property type="evidence" value="ECO:0007669"/>
    <property type="project" value="InterPro"/>
</dbReference>
<dbReference type="InterPro" id="IPR003439">
    <property type="entry name" value="ABC_transporter-like_ATP-bd"/>
</dbReference>
<dbReference type="InterPro" id="IPR043926">
    <property type="entry name" value="ABCG_dom"/>
</dbReference>
<dbReference type="GO" id="GO:0016887">
    <property type="term" value="F:ATP hydrolysis activity"/>
    <property type="evidence" value="ECO:0007669"/>
    <property type="project" value="InterPro"/>
</dbReference>
<evidence type="ECO:0000256" key="6">
    <source>
        <dbReference type="ARBA" id="ARBA00022840"/>
    </source>
</evidence>
<dbReference type="InterPro" id="IPR050352">
    <property type="entry name" value="ABCG_transporters"/>
</dbReference>
<keyword evidence="8 9" id="KW-0472">Membrane</keyword>
<evidence type="ECO:0000256" key="5">
    <source>
        <dbReference type="ARBA" id="ARBA00022741"/>
    </source>
</evidence>
<dbReference type="InterPro" id="IPR017871">
    <property type="entry name" value="ABC_transporter-like_CS"/>
</dbReference>
<dbReference type="Proteomes" id="UP001190700">
    <property type="component" value="Unassembled WGS sequence"/>
</dbReference>
<evidence type="ECO:0000256" key="2">
    <source>
        <dbReference type="ARBA" id="ARBA00005814"/>
    </source>
</evidence>
<dbReference type="InterPro" id="IPR003593">
    <property type="entry name" value="AAA+_ATPase"/>
</dbReference>
<dbReference type="AlphaFoldDB" id="A0AAE0LIA9"/>
<keyword evidence="4 9" id="KW-0812">Transmembrane</keyword>
<evidence type="ECO:0000256" key="7">
    <source>
        <dbReference type="ARBA" id="ARBA00022989"/>
    </source>
</evidence>
<keyword evidence="7 9" id="KW-1133">Transmembrane helix</keyword>
<organism evidence="11 12">
    <name type="scientific">Cymbomonas tetramitiformis</name>
    <dbReference type="NCBI Taxonomy" id="36881"/>
    <lineage>
        <taxon>Eukaryota</taxon>
        <taxon>Viridiplantae</taxon>
        <taxon>Chlorophyta</taxon>
        <taxon>Pyramimonadophyceae</taxon>
        <taxon>Pyramimonadales</taxon>
        <taxon>Pyramimonadaceae</taxon>
        <taxon>Cymbomonas</taxon>
    </lineage>
</organism>
<evidence type="ECO:0000256" key="3">
    <source>
        <dbReference type="ARBA" id="ARBA00022448"/>
    </source>
</evidence>
<evidence type="ECO:0000256" key="9">
    <source>
        <dbReference type="SAM" id="Phobius"/>
    </source>
</evidence>
<comment type="subcellular location">
    <subcellularLocation>
        <location evidence="1">Membrane</location>
        <topology evidence="1">Multi-pass membrane protein</topology>
    </subcellularLocation>
</comment>
<dbReference type="Gene3D" id="3.40.50.300">
    <property type="entry name" value="P-loop containing nucleotide triphosphate hydrolases"/>
    <property type="match status" value="1"/>
</dbReference>
<evidence type="ECO:0000256" key="1">
    <source>
        <dbReference type="ARBA" id="ARBA00004141"/>
    </source>
</evidence>
<feature type="transmembrane region" description="Helical" evidence="9">
    <location>
        <begin position="989"/>
        <end position="1008"/>
    </location>
</feature>
<dbReference type="GO" id="GO:0016020">
    <property type="term" value="C:membrane"/>
    <property type="evidence" value="ECO:0007669"/>
    <property type="project" value="UniProtKB-SubCell"/>
</dbReference>
<dbReference type="SMART" id="SM00382">
    <property type="entry name" value="AAA"/>
    <property type="match status" value="1"/>
</dbReference>
<dbReference type="Pfam" id="PF00005">
    <property type="entry name" value="ABC_tran"/>
    <property type="match status" value="1"/>
</dbReference>
<keyword evidence="3" id="KW-0813">Transport</keyword>
<dbReference type="Pfam" id="PF19055">
    <property type="entry name" value="ABC2_membrane_7"/>
    <property type="match status" value="2"/>
</dbReference>